<dbReference type="Proteomes" id="UP000551709">
    <property type="component" value="Chromosome"/>
</dbReference>
<evidence type="ECO:0000313" key="2">
    <source>
        <dbReference type="Proteomes" id="UP000551709"/>
    </source>
</evidence>
<reference evidence="1" key="2">
    <citation type="submission" date="2022-04" db="EMBL/GenBank/DDBJ databases">
        <authorList>
            <person name="Bromfield E.S.P."/>
            <person name="Cloutier S."/>
        </authorList>
    </citation>
    <scope>NUCLEOTIDE SEQUENCE</scope>
    <source>
        <strain evidence="1">1S5</strain>
    </source>
</reference>
<dbReference type="Pfam" id="PF24702">
    <property type="entry name" value="DUF7665"/>
    <property type="match status" value="1"/>
</dbReference>
<protein>
    <submittedName>
        <fullName evidence="1">Uncharacterized protein</fullName>
    </submittedName>
</protein>
<name>A0A8T5VD27_9BRAD</name>
<dbReference type="InterPro" id="IPR056082">
    <property type="entry name" value="BilB-like"/>
</dbReference>
<dbReference type="RefSeq" id="WP_166101370.1">
    <property type="nucleotide sequence ID" value="NZ_CP096255.1"/>
</dbReference>
<gene>
    <name evidence="1" type="ORF">HAP41_0000013020</name>
</gene>
<proteinExistence type="predicted"/>
<dbReference type="EMBL" id="CP096255">
    <property type="protein sequence ID" value="UPT89812.1"/>
    <property type="molecule type" value="Genomic_DNA"/>
</dbReference>
<sequence length="155" mass="17157">MAVAAPDENVFRAHLASGSFLLGASSGRWRLVAVNWPYAVFGVRAADGVEYGLRFECCGYPRTPPTARPWDIARDAPLANNQWPKGRSRIPLAFNPGWKNGSCLYLPCDRQSIEGHANWYGEHPSLIWDPSVGIVHYLRIVHDLLNSGDYLGHAA</sequence>
<reference evidence="1" key="1">
    <citation type="journal article" date="2017" name="Syst. Appl. Microbiol.">
        <title>Soybeans inoculated with root zone soils of Canadian native legumes harbour diverse and novel Bradyrhizobium spp. that possess agricultural potential.</title>
        <authorList>
            <person name="Bromfield E.S.P."/>
            <person name="Cloutier S."/>
            <person name="Tambong J.T."/>
            <person name="Tran Thi T.V."/>
        </authorList>
    </citation>
    <scope>NUCLEOTIDE SEQUENCE</scope>
    <source>
        <strain evidence="1">1S5</strain>
    </source>
</reference>
<organism evidence="1 2">
    <name type="scientific">Bradyrhizobium barranii subsp. apii</name>
    <dbReference type="NCBI Taxonomy" id="2819348"/>
    <lineage>
        <taxon>Bacteria</taxon>
        <taxon>Pseudomonadati</taxon>
        <taxon>Pseudomonadota</taxon>
        <taxon>Alphaproteobacteria</taxon>
        <taxon>Hyphomicrobiales</taxon>
        <taxon>Nitrobacteraceae</taxon>
        <taxon>Bradyrhizobium</taxon>
        <taxon>Bradyrhizobium barranii</taxon>
    </lineage>
</organism>
<accession>A0A8T5VD27</accession>
<evidence type="ECO:0000313" key="1">
    <source>
        <dbReference type="EMBL" id="UPT89812.1"/>
    </source>
</evidence>
<dbReference type="AlphaFoldDB" id="A0A8T5VD27"/>